<accession>A0A673Z142</accession>
<keyword evidence="2" id="KW-1185">Reference proteome</keyword>
<proteinExistence type="predicted"/>
<name>A0A673Z142_SALTR</name>
<evidence type="ECO:0000313" key="2">
    <source>
        <dbReference type="Proteomes" id="UP000472277"/>
    </source>
</evidence>
<protein>
    <submittedName>
        <fullName evidence="1">Uncharacterized protein</fullName>
    </submittedName>
</protein>
<organism evidence="1 2">
    <name type="scientific">Salmo trutta</name>
    <name type="common">Brown trout</name>
    <dbReference type="NCBI Taxonomy" id="8032"/>
    <lineage>
        <taxon>Eukaryota</taxon>
        <taxon>Metazoa</taxon>
        <taxon>Chordata</taxon>
        <taxon>Craniata</taxon>
        <taxon>Vertebrata</taxon>
        <taxon>Euteleostomi</taxon>
        <taxon>Actinopterygii</taxon>
        <taxon>Neopterygii</taxon>
        <taxon>Teleostei</taxon>
        <taxon>Protacanthopterygii</taxon>
        <taxon>Salmoniformes</taxon>
        <taxon>Salmonidae</taxon>
        <taxon>Salmoninae</taxon>
        <taxon>Salmo</taxon>
    </lineage>
</organism>
<dbReference type="Ensembl" id="ENSSTUT00000042669.1">
    <property type="protein sequence ID" value="ENSSTUP00000040839.1"/>
    <property type="gene ID" value="ENSSTUG00000017336.1"/>
</dbReference>
<reference evidence="1" key="2">
    <citation type="submission" date="2025-09" db="UniProtKB">
        <authorList>
            <consortium name="Ensembl"/>
        </authorList>
    </citation>
    <scope>IDENTIFICATION</scope>
</reference>
<evidence type="ECO:0000313" key="1">
    <source>
        <dbReference type="Ensembl" id="ENSSTUP00000040839.1"/>
    </source>
</evidence>
<dbReference type="InParanoid" id="A0A673Z142"/>
<dbReference type="Proteomes" id="UP000472277">
    <property type="component" value="Chromosome 14"/>
</dbReference>
<reference evidence="1" key="1">
    <citation type="submission" date="2025-08" db="UniProtKB">
        <authorList>
            <consortium name="Ensembl"/>
        </authorList>
    </citation>
    <scope>IDENTIFICATION</scope>
</reference>
<dbReference type="AlphaFoldDB" id="A0A673Z142"/>
<sequence length="105" mass="11743">MCTDYSLPIHSHICAHTLCDGVDKGERLLSLAEMCHKLKTEHKKPPSEELAQGWVWFWKRYNKVLLDRLCLGRERSSDLCDPAAADLIATSSLLATRSSTIASPC</sequence>